<feature type="domain" description="TonB-dependent receptor plug" evidence="13">
    <location>
        <begin position="68"/>
        <end position="155"/>
    </location>
</feature>
<dbReference type="Pfam" id="PF07715">
    <property type="entry name" value="Plug"/>
    <property type="match status" value="1"/>
</dbReference>
<dbReference type="SUPFAM" id="SSF56935">
    <property type="entry name" value="Porins"/>
    <property type="match status" value="1"/>
</dbReference>
<dbReference type="Gene3D" id="2.40.170.20">
    <property type="entry name" value="TonB-dependent receptor, beta-barrel domain"/>
    <property type="match status" value="1"/>
</dbReference>
<keyword evidence="2 8" id="KW-0813">Transport</keyword>
<keyword evidence="15" id="KW-1185">Reference proteome</keyword>
<dbReference type="InterPro" id="IPR012910">
    <property type="entry name" value="Plug_dom"/>
</dbReference>
<comment type="subcellular location">
    <subcellularLocation>
        <location evidence="1 8">Cell outer membrane</location>
        <topology evidence="1 8">Multi-pass membrane protein</topology>
    </subcellularLocation>
</comment>
<protein>
    <submittedName>
        <fullName evidence="14">TonB-dependent copper receptor</fullName>
    </submittedName>
</protein>
<evidence type="ECO:0000256" key="3">
    <source>
        <dbReference type="ARBA" id="ARBA00022452"/>
    </source>
</evidence>
<dbReference type="InterPro" id="IPR010100">
    <property type="entry name" value="TonB-dep_Cu_rcpt"/>
</dbReference>
<dbReference type="GO" id="GO:0009279">
    <property type="term" value="C:cell outer membrane"/>
    <property type="evidence" value="ECO:0007669"/>
    <property type="project" value="UniProtKB-SubCell"/>
</dbReference>
<evidence type="ECO:0000256" key="5">
    <source>
        <dbReference type="ARBA" id="ARBA00023077"/>
    </source>
</evidence>
<evidence type="ECO:0000256" key="4">
    <source>
        <dbReference type="ARBA" id="ARBA00022692"/>
    </source>
</evidence>
<gene>
    <name evidence="14" type="ORF">A3224_15175</name>
</gene>
<dbReference type="PROSITE" id="PS52016">
    <property type="entry name" value="TONB_DEPENDENT_REC_3"/>
    <property type="match status" value="1"/>
</dbReference>
<dbReference type="Gene3D" id="2.170.130.10">
    <property type="entry name" value="TonB-dependent receptor, plug domain"/>
    <property type="match status" value="1"/>
</dbReference>
<dbReference type="PANTHER" id="PTHR30069:SF49">
    <property type="entry name" value="OUTER MEMBRANE PROTEIN C"/>
    <property type="match status" value="1"/>
</dbReference>
<keyword evidence="5 9" id="KW-0798">TonB box</keyword>
<reference evidence="15" key="1">
    <citation type="submission" date="2016-03" db="EMBL/GenBank/DDBJ databases">
        <authorList>
            <person name="Lee Y.-S."/>
            <person name="Choi Y.-L."/>
        </authorList>
    </citation>
    <scope>NUCLEOTIDE SEQUENCE [LARGE SCALE GENOMIC DNA]</scope>
    <source>
        <strain evidence="15">DAU221</strain>
    </source>
</reference>
<dbReference type="Pfam" id="PF00593">
    <property type="entry name" value="TonB_dep_Rec_b-barrel"/>
    <property type="match status" value="1"/>
</dbReference>
<accession>A0A143HPV4</accession>
<evidence type="ECO:0000256" key="9">
    <source>
        <dbReference type="RuleBase" id="RU003357"/>
    </source>
</evidence>
<dbReference type="GO" id="GO:0015344">
    <property type="term" value="F:siderophore uptake transmembrane transporter activity"/>
    <property type="evidence" value="ECO:0007669"/>
    <property type="project" value="TreeGrafter"/>
</dbReference>
<evidence type="ECO:0000313" key="14">
    <source>
        <dbReference type="EMBL" id="AMX03749.1"/>
    </source>
</evidence>
<dbReference type="RefSeq" id="WP_067156555.1">
    <property type="nucleotide sequence ID" value="NZ_CP014864.1"/>
</dbReference>
<proteinExistence type="inferred from homology"/>
<evidence type="ECO:0000256" key="10">
    <source>
        <dbReference type="SAM" id="MobiDB-lite"/>
    </source>
</evidence>
<feature type="signal peptide" evidence="11">
    <location>
        <begin position="1"/>
        <end position="31"/>
    </location>
</feature>
<evidence type="ECO:0000256" key="7">
    <source>
        <dbReference type="ARBA" id="ARBA00023237"/>
    </source>
</evidence>
<dbReference type="InterPro" id="IPR039426">
    <property type="entry name" value="TonB-dep_rcpt-like"/>
</dbReference>
<keyword evidence="14" id="KW-0675">Receptor</keyword>
<name>A0A143HPV4_MICTH</name>
<evidence type="ECO:0000256" key="11">
    <source>
        <dbReference type="SAM" id="SignalP"/>
    </source>
</evidence>
<evidence type="ECO:0000256" key="2">
    <source>
        <dbReference type="ARBA" id="ARBA00022448"/>
    </source>
</evidence>
<evidence type="ECO:0000313" key="15">
    <source>
        <dbReference type="Proteomes" id="UP000076077"/>
    </source>
</evidence>
<dbReference type="KEGG" id="mthd:A3224_15175"/>
<keyword evidence="4 8" id="KW-0812">Transmembrane</keyword>
<dbReference type="OrthoDB" id="5332150at2"/>
<keyword evidence="3 8" id="KW-1134">Transmembrane beta strand</keyword>
<dbReference type="InterPro" id="IPR037066">
    <property type="entry name" value="Plug_dom_sf"/>
</dbReference>
<comment type="similarity">
    <text evidence="8 9">Belongs to the TonB-dependent receptor family.</text>
</comment>
<dbReference type="PANTHER" id="PTHR30069">
    <property type="entry name" value="TONB-DEPENDENT OUTER MEMBRANE RECEPTOR"/>
    <property type="match status" value="1"/>
</dbReference>
<evidence type="ECO:0000256" key="8">
    <source>
        <dbReference type="PROSITE-ProRule" id="PRU01360"/>
    </source>
</evidence>
<dbReference type="STRING" id="252514.A3224_15175"/>
<dbReference type="Proteomes" id="UP000076077">
    <property type="component" value="Chromosome"/>
</dbReference>
<evidence type="ECO:0000256" key="1">
    <source>
        <dbReference type="ARBA" id="ARBA00004571"/>
    </source>
</evidence>
<dbReference type="InterPro" id="IPR000531">
    <property type="entry name" value="Beta-barrel_TonB"/>
</dbReference>
<dbReference type="CDD" id="cd01347">
    <property type="entry name" value="ligand_gated_channel"/>
    <property type="match status" value="1"/>
</dbReference>
<organism evidence="14 15">
    <name type="scientific">Microbulbifer thermotolerans</name>
    <dbReference type="NCBI Taxonomy" id="252514"/>
    <lineage>
        <taxon>Bacteria</taxon>
        <taxon>Pseudomonadati</taxon>
        <taxon>Pseudomonadota</taxon>
        <taxon>Gammaproteobacteria</taxon>
        <taxon>Cellvibrionales</taxon>
        <taxon>Microbulbiferaceae</taxon>
        <taxon>Microbulbifer</taxon>
    </lineage>
</organism>
<feature type="domain" description="TonB-dependent receptor-like beta-barrel" evidence="12">
    <location>
        <begin position="207"/>
        <end position="668"/>
    </location>
</feature>
<dbReference type="InterPro" id="IPR036942">
    <property type="entry name" value="Beta-barrel_TonB_sf"/>
</dbReference>
<dbReference type="GO" id="GO:0044718">
    <property type="term" value="P:siderophore transmembrane transport"/>
    <property type="evidence" value="ECO:0007669"/>
    <property type="project" value="TreeGrafter"/>
</dbReference>
<keyword evidence="7 8" id="KW-0998">Cell outer membrane</keyword>
<dbReference type="GeneID" id="76609371"/>
<dbReference type="NCBIfam" id="TIGR01778">
    <property type="entry name" value="TonB-copper"/>
    <property type="match status" value="1"/>
</dbReference>
<dbReference type="AlphaFoldDB" id="A0A143HPV4"/>
<keyword evidence="11" id="KW-0732">Signal</keyword>
<keyword evidence="6 8" id="KW-0472">Membrane</keyword>
<feature type="region of interest" description="Disordered" evidence="10">
    <location>
        <begin position="51"/>
        <end position="70"/>
    </location>
</feature>
<evidence type="ECO:0000256" key="6">
    <source>
        <dbReference type="ARBA" id="ARBA00023136"/>
    </source>
</evidence>
<feature type="chain" id="PRO_5007509529" evidence="11">
    <location>
        <begin position="32"/>
        <end position="708"/>
    </location>
</feature>
<evidence type="ECO:0000259" key="13">
    <source>
        <dbReference type="Pfam" id="PF07715"/>
    </source>
</evidence>
<sequence length="708" mass="77867">MNNNRNIYVPLRSALSVAVITYCGHSAGALADSGKNDANLEQMVVTGVKTELPLSPVTDPKKPRQPLPANDGADYLKTIAGFSVIRKGGTDGDPVLRGMAGSRLNMVLDGDTILGGCSNRMDPPTAYIFPETLDTIKVIKGPQTVKYGPGNSAGVVLFERDRERPTEAGWHLYTSLLAGTAGREDGTVDASYASPEFSLRGTATQASADNYEDGDGVEVHSQYQRWKGQLTAAWTPDADTRFELNASRSDGEAAYADRGVDGAKFARESYGAKFSRENISELVQSIEFHAYYNYVDHVMDNFSLREPSGMMATQMAMNPDRKTTGGKLALELAPTEAVQWSLGLDVRDDRHSNRSTMHQQLMDYRDMKREADAEFQQVGLYSEISWEVLPGRRWITGVRVDEWEVRDLRDTVKLSMMQSVANPTAGDSRKEQLHSGFLRYEFALDSAPAASATVYAGLGYSERFPDYWEIFAKETEDSISALGIAPEKTTQLDMGYLYSGERLSASVSTFANTVDDYLMIQTGYMKSAVSTDTGMSGMDGASAMRSTSIVRNIDARTWGLEMELNYRLQDNLRTELTVSSVRGANESDGTTLAQLPPWEARLGLYYELPRWSAGVLWRSIASQERVDIGKGNIAGQDFGPTDAANILSVNAGWRLTNELLLTAGIDNLLDETYAEHISRAGATIPGFDQLTRINEPGRTLWLKGVYSF</sequence>
<dbReference type="EMBL" id="CP014864">
    <property type="protein sequence ID" value="AMX03749.1"/>
    <property type="molecule type" value="Genomic_DNA"/>
</dbReference>
<evidence type="ECO:0000259" key="12">
    <source>
        <dbReference type="Pfam" id="PF00593"/>
    </source>
</evidence>